<evidence type="ECO:0000313" key="1">
    <source>
        <dbReference type="EMBL" id="SFN85569.1"/>
    </source>
</evidence>
<name>A0AB38BQZ1_PSESX</name>
<reference evidence="1 2" key="1">
    <citation type="submission" date="2016-10" db="EMBL/GenBank/DDBJ databases">
        <authorList>
            <person name="Varghese N."/>
            <person name="Submissions S."/>
        </authorList>
    </citation>
    <scope>NUCLEOTIDE SEQUENCE [LARGE SCALE GENOMIC DNA]</scope>
    <source>
        <strain evidence="1 2">BS0292</strain>
    </source>
</reference>
<evidence type="ECO:0000313" key="2">
    <source>
        <dbReference type="Proteomes" id="UP000183083"/>
    </source>
</evidence>
<protein>
    <recommendedName>
        <fullName evidence="3">Apea-like HEPN domain-containing protein</fullName>
    </recommendedName>
</protein>
<evidence type="ECO:0008006" key="3">
    <source>
        <dbReference type="Google" id="ProtNLM"/>
    </source>
</evidence>
<dbReference type="Proteomes" id="UP000183083">
    <property type="component" value="Unassembled WGS sequence"/>
</dbReference>
<gene>
    <name evidence="1" type="ORF">SAMN05444065_104143</name>
</gene>
<dbReference type="AlphaFoldDB" id="A0AB38BQZ1"/>
<dbReference type="RefSeq" id="WP_074907885.1">
    <property type="nucleotide sequence ID" value="NZ_FOVV01000004.1"/>
</dbReference>
<comment type="caution">
    <text evidence="1">The sequence shown here is derived from an EMBL/GenBank/DDBJ whole genome shotgun (WGS) entry which is preliminary data.</text>
</comment>
<accession>A0AB38BQZ1</accession>
<sequence>MRFRSLGKWDNREESKGLIFVAQLIDELMFDYTLDTYKPSAMNTALLIKEAVTTIKAIDAGVVMKPNLAHILNELCENLKSDEVAQRMMTVDIEGVTTILQNPKSSDGSVATVVELLMRQVPLRDYKIMTEAFILSELRTSQDRSKLRRLTRSYITTLLNYGYTDKYIQKVSQKFFHYSSDRITDNEAITAYFEKFNVRPVEFDVIYKAPEYFKEFAEAAERLGILVSGELDGIPISQEEITRNKLNLGAGEVFLFIAKVKGKEPNIVKLKADRKIETIQTLIGLYHHKESPKSITDCLVRNSETGACTKISRHTNPMHKCHDTVQTVASKKLSSFMKAFSLQPESFAKFHRSAELHSLALASESVENQMINLWIALESLIPSNKDKDTAHIDHLANSIMPFLNLEYVNKLLTRFSKDLLTWNAGVVRRMYKAVDAKGIVSKTAHLLALSKYEHLRKDLEESFGDFHLLRDRYEHLQKILSSPKLIVDVLDAHSKRVAWQLRRIYRARNTIVHDGSTPSYTEILVENTHDYLDSVMRWLMALASSENTIHTVAQGFKMVELNYGSYKRSLSQKGLAFDEGNIDSLMFSFHYLR</sequence>
<proteinExistence type="predicted"/>
<dbReference type="EMBL" id="FOVV01000004">
    <property type="protein sequence ID" value="SFN85569.1"/>
    <property type="molecule type" value="Genomic_DNA"/>
</dbReference>
<organism evidence="1 2">
    <name type="scientific">Pseudomonas syringae</name>
    <dbReference type="NCBI Taxonomy" id="317"/>
    <lineage>
        <taxon>Bacteria</taxon>
        <taxon>Pseudomonadati</taxon>
        <taxon>Pseudomonadota</taxon>
        <taxon>Gammaproteobacteria</taxon>
        <taxon>Pseudomonadales</taxon>
        <taxon>Pseudomonadaceae</taxon>
        <taxon>Pseudomonas</taxon>
    </lineage>
</organism>